<dbReference type="AlphaFoldDB" id="A0A0K9Q406"/>
<dbReference type="PANTHER" id="PTHR33538">
    <property type="entry name" value="PROTEIN GAMETE EXPRESSED 1"/>
    <property type="match status" value="1"/>
</dbReference>
<feature type="transmembrane region" description="Helical" evidence="1">
    <location>
        <begin position="461"/>
        <end position="480"/>
    </location>
</feature>
<dbReference type="PANTHER" id="PTHR33538:SF2">
    <property type="entry name" value="PROTEIN GAMETE EXPRESSED 1"/>
    <property type="match status" value="1"/>
</dbReference>
<protein>
    <submittedName>
        <fullName evidence="2">Protein GAMETE EXPRESSED 1</fullName>
    </submittedName>
</protein>
<feature type="transmembrane region" description="Helical" evidence="1">
    <location>
        <begin position="431"/>
        <end position="449"/>
    </location>
</feature>
<dbReference type="EMBL" id="LFYR01000192">
    <property type="protein sequence ID" value="KMZ75237.1"/>
    <property type="molecule type" value="Genomic_DNA"/>
</dbReference>
<dbReference type="Proteomes" id="UP000036987">
    <property type="component" value="Unassembled WGS sequence"/>
</dbReference>
<dbReference type="STRING" id="29655.A0A0K9Q406"/>
<keyword evidence="3" id="KW-1185">Reference proteome</keyword>
<evidence type="ECO:0000313" key="2">
    <source>
        <dbReference type="EMBL" id="KMZ75237.1"/>
    </source>
</evidence>
<keyword evidence="1" id="KW-0472">Membrane</keyword>
<gene>
    <name evidence="2" type="ORF">ZOSMA_117G00560</name>
</gene>
<reference evidence="3" key="1">
    <citation type="journal article" date="2016" name="Nature">
        <title>The genome of the seagrass Zostera marina reveals angiosperm adaptation to the sea.</title>
        <authorList>
            <person name="Olsen J.L."/>
            <person name="Rouze P."/>
            <person name="Verhelst B."/>
            <person name="Lin Y.-C."/>
            <person name="Bayer T."/>
            <person name="Collen J."/>
            <person name="Dattolo E."/>
            <person name="De Paoli E."/>
            <person name="Dittami S."/>
            <person name="Maumus F."/>
            <person name="Michel G."/>
            <person name="Kersting A."/>
            <person name="Lauritano C."/>
            <person name="Lohaus R."/>
            <person name="Toepel M."/>
            <person name="Tonon T."/>
            <person name="Vanneste K."/>
            <person name="Amirebrahimi M."/>
            <person name="Brakel J."/>
            <person name="Bostroem C."/>
            <person name="Chovatia M."/>
            <person name="Grimwood J."/>
            <person name="Jenkins J.W."/>
            <person name="Jueterbock A."/>
            <person name="Mraz A."/>
            <person name="Stam W.T."/>
            <person name="Tice H."/>
            <person name="Bornberg-Bauer E."/>
            <person name="Green P.J."/>
            <person name="Pearson G.A."/>
            <person name="Procaccini G."/>
            <person name="Duarte C.M."/>
            <person name="Schmutz J."/>
            <person name="Reusch T.B.H."/>
            <person name="Van de Peer Y."/>
        </authorList>
    </citation>
    <scope>NUCLEOTIDE SEQUENCE [LARGE SCALE GENOMIC DNA]</scope>
    <source>
        <strain evidence="3">cv. Finnish</strain>
    </source>
</reference>
<dbReference type="OrthoDB" id="377549at2759"/>
<feature type="transmembrane region" description="Helical" evidence="1">
    <location>
        <begin position="500"/>
        <end position="521"/>
    </location>
</feature>
<accession>A0A0K9Q406</accession>
<dbReference type="InterPro" id="IPR040346">
    <property type="entry name" value="GEX1/Brambleberry"/>
</dbReference>
<evidence type="ECO:0000256" key="1">
    <source>
        <dbReference type="SAM" id="Phobius"/>
    </source>
</evidence>
<comment type="caution">
    <text evidence="2">The sequence shown here is derived from an EMBL/GenBank/DDBJ whole genome shotgun (WGS) entry which is preliminary data.</text>
</comment>
<name>A0A0K9Q406_ZOSMR</name>
<proteinExistence type="predicted"/>
<dbReference type="OMA" id="WIINMAR"/>
<evidence type="ECO:0000313" key="3">
    <source>
        <dbReference type="Proteomes" id="UP000036987"/>
    </source>
</evidence>
<keyword evidence="1" id="KW-1133">Transmembrane helix</keyword>
<organism evidence="2 3">
    <name type="scientific">Zostera marina</name>
    <name type="common">Eelgrass</name>
    <dbReference type="NCBI Taxonomy" id="29655"/>
    <lineage>
        <taxon>Eukaryota</taxon>
        <taxon>Viridiplantae</taxon>
        <taxon>Streptophyta</taxon>
        <taxon>Embryophyta</taxon>
        <taxon>Tracheophyta</taxon>
        <taxon>Spermatophyta</taxon>
        <taxon>Magnoliopsida</taxon>
        <taxon>Liliopsida</taxon>
        <taxon>Zosteraceae</taxon>
        <taxon>Zostera</taxon>
    </lineage>
</organism>
<sequence length="614" mass="70564">MGDRSPRVMIELIVMLLVIITPLHSTSLWIPFISSSNSGRPNVDVKVSAIKSEFSMQAYEPQQDSVALVDDARKKQMSLNTCWQNAYRRLFASCSQIIADEEKHNQLAWQLSDCFVKDSGRAGFPWCKFESPMKDCRRKLENFDNDIYLQFFIQTNSICHQLQSGLFKMETERLINDLKNRGEMTGAKLESLQTKSEEILDGTIRVHHSLDSIDHQTQQLSQKSNQVEEKITNVLVSSQMIYEQSKGIVASQTVLEQGQVNLKTKLDSSMEFLHKSYESLGDGIESLKKETSEIEKGISQIGNEMSLQMSNLQTTADDIETTADASLSKQRQVLEGQSKLLEEVDFLSKFQSQALEDSKATLEKIAEFGRRQQEELIQHQTQIKVAHDQLIRNSKSILEAQEQFESKQATIFNALDKLFALHNAILMESRFIKSFFFYCSVIFLLCMLTSAKQTYSVRARLYVGLCATIAFELWIIRFQGGDHDHDHLQIDSSWVNSKIFLARSFFLLAALVQIFYSIYSYRDYQMLNYNMLQELNTKIELMKQKNGVLGMEGDVESDMELYHAWIDKDLPEEVSIWDDPDYLLPLQFTDDKSIVPSSPTPKTYRLRSRKTRLT</sequence>
<feature type="transmembrane region" description="Helical" evidence="1">
    <location>
        <begin position="12"/>
        <end position="32"/>
    </location>
</feature>
<keyword evidence="1" id="KW-0812">Transmembrane</keyword>